<dbReference type="RefSeq" id="WP_310096490.1">
    <property type="nucleotide sequence ID" value="NZ_JAVDUU010000003.1"/>
</dbReference>
<organism evidence="2 3">
    <name type="scientific">Mucilaginibacter pocheonensis</name>
    <dbReference type="NCBI Taxonomy" id="398050"/>
    <lineage>
        <taxon>Bacteria</taxon>
        <taxon>Pseudomonadati</taxon>
        <taxon>Bacteroidota</taxon>
        <taxon>Sphingobacteriia</taxon>
        <taxon>Sphingobacteriales</taxon>
        <taxon>Sphingobacteriaceae</taxon>
        <taxon>Mucilaginibacter</taxon>
    </lineage>
</organism>
<feature type="transmembrane region" description="Helical" evidence="1">
    <location>
        <begin position="61"/>
        <end position="79"/>
    </location>
</feature>
<evidence type="ECO:0000313" key="3">
    <source>
        <dbReference type="Proteomes" id="UP001247620"/>
    </source>
</evidence>
<keyword evidence="1" id="KW-0472">Membrane</keyword>
<protein>
    <submittedName>
        <fullName evidence="2">Membrane protein YphA (DoxX/SURF4 family)</fullName>
    </submittedName>
</protein>
<feature type="transmembrane region" description="Helical" evidence="1">
    <location>
        <begin position="220"/>
        <end position="244"/>
    </location>
</feature>
<keyword evidence="1" id="KW-1133">Transmembrane helix</keyword>
<keyword evidence="1" id="KW-0812">Transmembrane</keyword>
<dbReference type="Proteomes" id="UP001247620">
    <property type="component" value="Unassembled WGS sequence"/>
</dbReference>
<feature type="transmembrane region" description="Helical" evidence="1">
    <location>
        <begin position="86"/>
        <end position="105"/>
    </location>
</feature>
<accession>A0ABU1TBY4</accession>
<name>A0ABU1TBY4_9SPHI</name>
<comment type="caution">
    <text evidence="2">The sequence shown here is derived from an EMBL/GenBank/DDBJ whole genome shotgun (WGS) entry which is preliminary data.</text>
</comment>
<proteinExistence type="predicted"/>
<feature type="transmembrane region" description="Helical" evidence="1">
    <location>
        <begin position="117"/>
        <end position="140"/>
    </location>
</feature>
<keyword evidence="3" id="KW-1185">Reference proteome</keyword>
<dbReference type="EMBL" id="JAVDUU010000003">
    <property type="protein sequence ID" value="MDR6942907.1"/>
    <property type="molecule type" value="Genomic_DNA"/>
</dbReference>
<feature type="transmembrane region" description="Helical" evidence="1">
    <location>
        <begin position="21"/>
        <end position="41"/>
    </location>
</feature>
<reference evidence="2 3" key="1">
    <citation type="submission" date="2023-07" db="EMBL/GenBank/DDBJ databases">
        <title>Sorghum-associated microbial communities from plants grown in Nebraska, USA.</title>
        <authorList>
            <person name="Schachtman D."/>
        </authorList>
    </citation>
    <scope>NUCLEOTIDE SEQUENCE [LARGE SCALE GENOMIC DNA]</scope>
    <source>
        <strain evidence="2 3">3262</strain>
    </source>
</reference>
<sequence length="284" mass="31905">MIVVFTFGCNEIRITMQQLIYIGRTFYALALIVYGFQQFYFGTFRDVFFSVYQDHLPMLSLFAYAFGIYLIATGILIFIPGKGRQASLFLAGVWLALFFGTHITYELLSQPNKLYHLGLWATPLKELALAGGAFVVAFSFESDPSAEKGFLAKLMPYGNLFFLYTITSYGISHVIYAPYMVDIVPAGMANHLFWVNLTGIAMISAGVTIILGIRIRIIALFLFLMIFLWVWLVHVPGTLAHPIAANRGNLLASTFDALAFSGTALLIALTMKRQQWVEDIENWK</sequence>
<evidence type="ECO:0000256" key="1">
    <source>
        <dbReference type="SAM" id="Phobius"/>
    </source>
</evidence>
<feature type="transmembrane region" description="Helical" evidence="1">
    <location>
        <begin position="161"/>
        <end position="181"/>
    </location>
</feature>
<feature type="transmembrane region" description="Helical" evidence="1">
    <location>
        <begin position="250"/>
        <end position="269"/>
    </location>
</feature>
<gene>
    <name evidence="2" type="ORF">J2W55_002760</name>
</gene>
<feature type="transmembrane region" description="Helical" evidence="1">
    <location>
        <begin position="193"/>
        <end position="213"/>
    </location>
</feature>
<evidence type="ECO:0000313" key="2">
    <source>
        <dbReference type="EMBL" id="MDR6942907.1"/>
    </source>
</evidence>